<accession>A0A498D4N9</accession>
<dbReference type="Proteomes" id="UP000270219">
    <property type="component" value="Unassembled WGS sequence"/>
</dbReference>
<protein>
    <submittedName>
        <fullName evidence="4">Protein-glutamine gamma-glutamyltransferase</fullName>
        <ecNumber evidence="4">2.3.2.13</ecNumber>
    </submittedName>
</protein>
<sequence>MIQVSGKNFQQSDMWPPDTMESIFIQRMQEDPAVYSYQSLDQLSFEIKLRKNIILSAKAMNQGKAQFDIFENSRCNPQYWLLTDIGGFQLKPGVKPSDAIRDIFINSSQYAFECATAMVIIYYHAVLNSIDEAVFNHLFQNLYLYSWHSHAILGTRNHRTSHFLPGDVVYFNNPDFDPETAWWRGENAVVLEDGTYFGHGFGIRTAEEMIQVLNDVRRPGSHRSAYLENFVTRPSFKHLWEYSRVSRSYLTHKIQPIIIHHNEDSISHNRYLFYVYQVYKQLNGI</sequence>
<proteinExistence type="inferred from homology"/>
<keyword evidence="3 4" id="KW-0012">Acyltransferase</keyword>
<dbReference type="InterPro" id="IPR020916">
    <property type="entry name" value="Gln_gamma-glutamylTfrase_bac"/>
</dbReference>
<dbReference type="HAMAP" id="MF_00727">
    <property type="entry name" value="Tgl"/>
    <property type="match status" value="1"/>
</dbReference>
<name>A0A498D4N9_9BACI</name>
<evidence type="ECO:0000313" key="5">
    <source>
        <dbReference type="Proteomes" id="UP000270219"/>
    </source>
</evidence>
<reference evidence="4 5" key="1">
    <citation type="submission" date="2018-10" db="EMBL/GenBank/DDBJ databases">
        <title>Oceanobacillus sp. YLB-02 draft genome.</title>
        <authorList>
            <person name="Yu L."/>
        </authorList>
    </citation>
    <scope>NUCLEOTIDE SEQUENCE [LARGE SCALE GENOMIC DNA]</scope>
    <source>
        <strain evidence="4 5">YLB-02</strain>
    </source>
</reference>
<comment type="caution">
    <text evidence="4">The sequence shown here is derived from an EMBL/GenBank/DDBJ whole genome shotgun (WGS) entry which is preliminary data.</text>
</comment>
<evidence type="ECO:0000256" key="2">
    <source>
        <dbReference type="ARBA" id="ARBA00022969"/>
    </source>
</evidence>
<dbReference type="Pfam" id="PF20085">
    <property type="entry name" value="TGL"/>
    <property type="match status" value="1"/>
</dbReference>
<dbReference type="NCBIfam" id="NF002869">
    <property type="entry name" value="PRK03187.1"/>
    <property type="match status" value="1"/>
</dbReference>
<gene>
    <name evidence="4" type="ORF">D8M04_12905</name>
</gene>
<dbReference type="GO" id="GO:0030435">
    <property type="term" value="P:sporulation resulting in formation of a cellular spore"/>
    <property type="evidence" value="ECO:0007669"/>
    <property type="project" value="UniProtKB-KW"/>
</dbReference>
<keyword evidence="5" id="KW-1185">Reference proteome</keyword>
<dbReference type="OrthoDB" id="1845399at2"/>
<dbReference type="RefSeq" id="WP_121523617.1">
    <property type="nucleotide sequence ID" value="NZ_RCHR01000004.1"/>
</dbReference>
<evidence type="ECO:0000256" key="1">
    <source>
        <dbReference type="ARBA" id="ARBA00022679"/>
    </source>
</evidence>
<evidence type="ECO:0000313" key="4">
    <source>
        <dbReference type="EMBL" id="RLL43806.1"/>
    </source>
</evidence>
<keyword evidence="2" id="KW-0749">Sporulation</keyword>
<keyword evidence="1 4" id="KW-0808">Transferase</keyword>
<evidence type="ECO:0000256" key="3">
    <source>
        <dbReference type="ARBA" id="ARBA00023315"/>
    </source>
</evidence>
<dbReference type="EC" id="2.3.2.13" evidence="4"/>
<dbReference type="GO" id="GO:0003810">
    <property type="term" value="F:protein-glutamine gamma-glutamyltransferase activity"/>
    <property type="evidence" value="ECO:0007669"/>
    <property type="project" value="UniProtKB-EC"/>
</dbReference>
<organism evidence="4 5">
    <name type="scientific">Oceanobacillus piezotolerans</name>
    <dbReference type="NCBI Taxonomy" id="2448030"/>
    <lineage>
        <taxon>Bacteria</taxon>
        <taxon>Bacillati</taxon>
        <taxon>Bacillota</taxon>
        <taxon>Bacilli</taxon>
        <taxon>Bacillales</taxon>
        <taxon>Bacillaceae</taxon>
        <taxon>Oceanobacillus</taxon>
    </lineage>
</organism>
<dbReference type="AlphaFoldDB" id="A0A498D4N9"/>
<dbReference type="EMBL" id="RCHR01000004">
    <property type="protein sequence ID" value="RLL43806.1"/>
    <property type="molecule type" value="Genomic_DNA"/>
</dbReference>